<keyword evidence="4 8" id="KW-0805">Transcription regulation</keyword>
<evidence type="ECO:0000256" key="7">
    <source>
        <dbReference type="ARBA" id="ARBA00031257"/>
    </source>
</evidence>
<evidence type="ECO:0000256" key="3">
    <source>
        <dbReference type="ARBA" id="ARBA00020629"/>
    </source>
</evidence>
<feature type="compositionally biased region" description="Polar residues" evidence="9">
    <location>
        <begin position="27"/>
        <end position="63"/>
    </location>
</feature>
<dbReference type="Pfam" id="PF10018">
    <property type="entry name" value="Med4"/>
    <property type="match status" value="1"/>
</dbReference>
<evidence type="ECO:0000256" key="4">
    <source>
        <dbReference type="ARBA" id="ARBA00023015"/>
    </source>
</evidence>
<evidence type="ECO:0000256" key="2">
    <source>
        <dbReference type="ARBA" id="ARBA00009626"/>
    </source>
</evidence>
<feature type="compositionally biased region" description="Acidic residues" evidence="9">
    <location>
        <begin position="299"/>
        <end position="313"/>
    </location>
</feature>
<accession>A0AAX4HB42</accession>
<dbReference type="GO" id="GO:0070847">
    <property type="term" value="C:core mediator complex"/>
    <property type="evidence" value="ECO:0007669"/>
    <property type="project" value="TreeGrafter"/>
</dbReference>
<gene>
    <name evidence="8" type="primary">MED4</name>
    <name evidence="10" type="ORF">PUMCH_002920</name>
</gene>
<keyword evidence="6 8" id="KW-0539">Nucleus</keyword>
<protein>
    <recommendedName>
        <fullName evidence="3 8">Mediator of RNA polymerase II transcription subunit 4</fullName>
    </recommendedName>
    <alternativeName>
        <fullName evidence="7 8">Mediator complex subunit 4</fullName>
    </alternativeName>
</protein>
<keyword evidence="11" id="KW-1185">Reference proteome</keyword>
<evidence type="ECO:0000256" key="9">
    <source>
        <dbReference type="SAM" id="MobiDB-lite"/>
    </source>
</evidence>
<comment type="similarity">
    <text evidence="2 8">Belongs to the Mediator complex subunit 4 family.</text>
</comment>
<organism evidence="10 11">
    <name type="scientific">Australozyma saopauloensis</name>
    <dbReference type="NCBI Taxonomy" id="291208"/>
    <lineage>
        <taxon>Eukaryota</taxon>
        <taxon>Fungi</taxon>
        <taxon>Dikarya</taxon>
        <taxon>Ascomycota</taxon>
        <taxon>Saccharomycotina</taxon>
        <taxon>Pichiomycetes</taxon>
        <taxon>Metschnikowiaceae</taxon>
        <taxon>Australozyma</taxon>
    </lineage>
</organism>
<dbReference type="InterPro" id="IPR019258">
    <property type="entry name" value="Mediator_Med4"/>
</dbReference>
<evidence type="ECO:0000256" key="8">
    <source>
        <dbReference type="RuleBase" id="RU364141"/>
    </source>
</evidence>
<comment type="subcellular location">
    <subcellularLocation>
        <location evidence="1 8">Nucleus</location>
    </subcellularLocation>
</comment>
<reference evidence="10 11" key="1">
    <citation type="submission" date="2023-10" db="EMBL/GenBank/DDBJ databases">
        <title>Draft Genome Sequence of Candida saopaulonensis from a very Premature Infant with Sepsis.</title>
        <authorList>
            <person name="Ning Y."/>
            <person name="Dai R."/>
            <person name="Xiao M."/>
            <person name="Xu Y."/>
            <person name="Yan Q."/>
            <person name="Zhang L."/>
        </authorList>
    </citation>
    <scope>NUCLEOTIDE SEQUENCE [LARGE SCALE GENOMIC DNA]</scope>
    <source>
        <strain evidence="10 11">19XY460</strain>
    </source>
</reference>
<dbReference type="EMBL" id="CP138896">
    <property type="protein sequence ID" value="WPK25599.1"/>
    <property type="molecule type" value="Genomic_DNA"/>
</dbReference>
<comment type="function">
    <text evidence="8">Component of the Mediator complex, a coactivator involved in the regulated transcription of nearly all RNA polymerase II-dependent genes. Mediator functions as a bridge to convey information from gene-specific regulatory proteins to the basal RNA polymerase II transcription machinery. Mediator is recruited to promoters by direct interactions with regulatory proteins and serves as a scaffold for the assembly of a functional preinitiation complex with RNA polymerase II and the general transcription factors.</text>
</comment>
<comment type="subunit">
    <text evidence="8">Component of the Mediator complex.</text>
</comment>
<keyword evidence="8" id="KW-0010">Activator</keyword>
<feature type="region of interest" description="Disordered" evidence="9">
    <location>
        <begin position="27"/>
        <end position="64"/>
    </location>
</feature>
<dbReference type="Proteomes" id="UP001338582">
    <property type="component" value="Chromosome 3"/>
</dbReference>
<name>A0AAX4HB42_9ASCO</name>
<dbReference type="AlphaFoldDB" id="A0AAX4HB42"/>
<keyword evidence="5 8" id="KW-0804">Transcription</keyword>
<evidence type="ECO:0000313" key="10">
    <source>
        <dbReference type="EMBL" id="WPK25599.1"/>
    </source>
</evidence>
<dbReference type="PANTHER" id="PTHR13208:SF2">
    <property type="entry name" value="MEDIATOR OF RNA POLYMERASE II TRANSCRIPTION SUBUNIT 4"/>
    <property type="match status" value="1"/>
</dbReference>
<dbReference type="GO" id="GO:0016592">
    <property type="term" value="C:mediator complex"/>
    <property type="evidence" value="ECO:0007669"/>
    <property type="project" value="InterPro"/>
</dbReference>
<dbReference type="PANTHER" id="PTHR13208">
    <property type="entry name" value="MEDIATOR OF RNA POLYMERASE II TRANSCRIPTION SUBUNIT 4"/>
    <property type="match status" value="1"/>
</dbReference>
<evidence type="ECO:0000256" key="1">
    <source>
        <dbReference type="ARBA" id="ARBA00004123"/>
    </source>
</evidence>
<evidence type="ECO:0000256" key="6">
    <source>
        <dbReference type="ARBA" id="ARBA00023242"/>
    </source>
</evidence>
<sequence length="313" mass="34104">MLSKKDPFLSLPVSRVALSARLNQLAQTNSRPATPASYVSSSLNPNKNTPTVSGSTPVNSGLKSSEELQRFEELSIVKDIRDFEATLTELATAVSSFRDEEIAPSVHKLIDINTSIAQAVGDLQTHQELLHQITELKSENGDLDRLQKNTLRKLIAIRASLRLDPALKSSSTTAQDLGGLDVQTLLDYSMKLAKFSRAPATVQSQMVHPNNYIWPAEDALRRGMLAMASLKPDELIKAELGDEDENMDVVAESVAEEKQDDTPSSTSVAPNAAERPPASRPSEQKTIPQQVPAPSLDLDLFDDDDSDESNNSD</sequence>
<dbReference type="GO" id="GO:0006357">
    <property type="term" value="P:regulation of transcription by RNA polymerase II"/>
    <property type="evidence" value="ECO:0007669"/>
    <property type="project" value="InterPro"/>
</dbReference>
<proteinExistence type="inferred from homology"/>
<dbReference type="GO" id="GO:0003712">
    <property type="term" value="F:transcription coregulator activity"/>
    <property type="evidence" value="ECO:0007669"/>
    <property type="project" value="InterPro"/>
</dbReference>
<feature type="region of interest" description="Disordered" evidence="9">
    <location>
        <begin position="250"/>
        <end position="313"/>
    </location>
</feature>
<evidence type="ECO:0000313" key="11">
    <source>
        <dbReference type="Proteomes" id="UP001338582"/>
    </source>
</evidence>
<evidence type="ECO:0000256" key="5">
    <source>
        <dbReference type="ARBA" id="ARBA00023163"/>
    </source>
</evidence>